<organism evidence="6 7">
    <name type="scientific">Sphagnum jensenii</name>
    <dbReference type="NCBI Taxonomy" id="128206"/>
    <lineage>
        <taxon>Eukaryota</taxon>
        <taxon>Viridiplantae</taxon>
        <taxon>Streptophyta</taxon>
        <taxon>Embryophyta</taxon>
        <taxon>Bryophyta</taxon>
        <taxon>Sphagnophytina</taxon>
        <taxon>Sphagnopsida</taxon>
        <taxon>Sphagnales</taxon>
        <taxon>Sphagnaceae</taxon>
        <taxon>Sphagnum</taxon>
    </lineage>
</organism>
<evidence type="ECO:0000313" key="6">
    <source>
        <dbReference type="EMBL" id="CAK9251622.1"/>
    </source>
</evidence>
<evidence type="ECO:0000313" key="7">
    <source>
        <dbReference type="Proteomes" id="UP001497444"/>
    </source>
</evidence>
<evidence type="ECO:0000256" key="3">
    <source>
        <dbReference type="ARBA" id="ARBA00022968"/>
    </source>
</evidence>
<keyword evidence="3" id="KW-0812">Transmembrane</keyword>
<keyword evidence="4" id="KW-0333">Golgi apparatus</keyword>
<comment type="caution">
    <text evidence="6">The sequence shown here is derived from an EMBL/GenBank/DDBJ whole genome shotgun (WGS) entry which is preliminary data.</text>
</comment>
<gene>
    <name evidence="6" type="ORF">CSSPJE1EN1_LOCUS27000</name>
</gene>
<dbReference type="Pfam" id="PF03016">
    <property type="entry name" value="Exostosin_GT47"/>
    <property type="match status" value="1"/>
</dbReference>
<comment type="subcellular location">
    <subcellularLocation>
        <location evidence="1">Golgi apparatus membrane</location>
        <topology evidence="1">Single-pass type II membrane protein</topology>
    </subcellularLocation>
</comment>
<dbReference type="Proteomes" id="UP001497444">
    <property type="component" value="Unassembled WGS sequence"/>
</dbReference>
<evidence type="ECO:0000256" key="2">
    <source>
        <dbReference type="ARBA" id="ARBA00010271"/>
    </source>
</evidence>
<evidence type="ECO:0000256" key="1">
    <source>
        <dbReference type="ARBA" id="ARBA00004323"/>
    </source>
</evidence>
<dbReference type="PANTHER" id="PTHR11062">
    <property type="entry name" value="EXOSTOSIN HEPARAN SULFATE GLYCOSYLTRANSFERASE -RELATED"/>
    <property type="match status" value="1"/>
</dbReference>
<reference evidence="6" key="1">
    <citation type="submission" date="2024-02" db="EMBL/GenBank/DDBJ databases">
        <authorList>
            <consortium name="ELIXIR-Norway"/>
            <consortium name="Elixir Norway"/>
        </authorList>
    </citation>
    <scope>NUCLEOTIDE SEQUENCE</scope>
</reference>
<proteinExistence type="inferred from homology"/>
<dbReference type="InterPro" id="IPR004263">
    <property type="entry name" value="Exostosin"/>
</dbReference>
<feature type="domain" description="Exostosin GT47" evidence="5">
    <location>
        <begin position="139"/>
        <end position="498"/>
    </location>
</feature>
<dbReference type="PANTHER" id="PTHR11062:SF58">
    <property type="entry name" value="XYLOGLUCAN GALACTOSYLTRANSFERASE GT19-RELATED"/>
    <property type="match status" value="1"/>
</dbReference>
<dbReference type="InterPro" id="IPR040911">
    <property type="entry name" value="Exostosin_GT47"/>
</dbReference>
<evidence type="ECO:0000259" key="5">
    <source>
        <dbReference type="Pfam" id="PF03016"/>
    </source>
</evidence>
<protein>
    <recommendedName>
        <fullName evidence="5">Exostosin GT47 domain-containing protein</fullName>
    </recommendedName>
</protein>
<accession>A0ABP0VDM8</accession>
<name>A0ABP0VDM8_9BRYO</name>
<comment type="similarity">
    <text evidence="2">Belongs to the glycosyltransferase 47 family.</text>
</comment>
<evidence type="ECO:0000256" key="4">
    <source>
        <dbReference type="ARBA" id="ARBA00023034"/>
    </source>
</evidence>
<keyword evidence="3" id="KW-0735">Signal-anchor</keyword>
<keyword evidence="7" id="KW-1185">Reference proteome</keyword>
<sequence length="561" mass="63385">MILAWRDSFKVEIMGITLLSTAGSSLQERSCKTHGRIATQEGAGAEKPGRQKRITSSMVRDDHSTEIREKSDFTRSSKAFTATVPHSVHASCAAYCSVGVIILLLLHFTCFARLDTALLSSRTHDDTSSPSESLRPQRVRKHIYIHNLPPEFNSNLVARCRYGITSRLINFCPHTSNDGLGMNLDSKKQRPPRNRSGSAIAAAAAAVDDAFRHGWYKTDPYMLEFIFHSRLQSYPCRTSNASMADAFFIPYYARLDALRYLYNTTQQAETHGKKLVEWLKENAGDEWRRNGGCDHFMVLGRTTSWDFDVVSDGVVESWGTGILSLPRMKNVTTVLLERKPWLENEQAVPYPTSFHPSSVLELYRWLAKVRSVERRSLFAFAGATRAHLKDSIRSRLLQQCSESVACSLINCHQLQCSTHNPKPIMNVFLRSKFCLQPRGDIPTGRLTFDGMIAGCIPVFFHEHSAYTQYTLHFPSDKKSYSVYISEEQITLGTSIEAELLKFSEDKIEQMRETIVSFIPKLLYARHSHAAGFQSVQGDAFDTTLEGVLQKVARYKEQLNLS</sequence>
<dbReference type="EMBL" id="CAXAQS010000432">
    <property type="protein sequence ID" value="CAK9251622.1"/>
    <property type="molecule type" value="Genomic_DNA"/>
</dbReference>